<feature type="transmembrane region" description="Helical" evidence="9">
    <location>
        <begin position="341"/>
        <end position="366"/>
    </location>
</feature>
<feature type="transmembrane region" description="Helical" evidence="9">
    <location>
        <begin position="229"/>
        <end position="247"/>
    </location>
</feature>
<dbReference type="Pfam" id="PF07690">
    <property type="entry name" value="MFS_1"/>
    <property type="match status" value="1"/>
</dbReference>
<feature type="transmembrane region" description="Helical" evidence="9">
    <location>
        <begin position="130"/>
        <end position="148"/>
    </location>
</feature>
<feature type="transmembrane region" description="Helical" evidence="9">
    <location>
        <begin position="200"/>
        <end position="217"/>
    </location>
</feature>
<dbReference type="GO" id="GO:0005886">
    <property type="term" value="C:plasma membrane"/>
    <property type="evidence" value="ECO:0007669"/>
    <property type="project" value="TreeGrafter"/>
</dbReference>
<reference evidence="10 11" key="1">
    <citation type="submission" date="2018-08" db="EMBL/GenBank/DDBJ databases">
        <title>Draft genome of the lignicolous fungus Coniochaeta pulveracea.</title>
        <authorList>
            <person name="Borstlap C.J."/>
            <person name="De Witt R.N."/>
            <person name="Botha A."/>
            <person name="Volschenk H."/>
        </authorList>
    </citation>
    <scope>NUCLEOTIDE SEQUENCE [LARGE SCALE GENOMIC DNA]</scope>
    <source>
        <strain evidence="10 11">CAB683</strain>
    </source>
</reference>
<evidence type="ECO:0000256" key="6">
    <source>
        <dbReference type="ARBA" id="ARBA00023136"/>
    </source>
</evidence>
<evidence type="ECO:0000256" key="1">
    <source>
        <dbReference type="ARBA" id="ARBA00004141"/>
    </source>
</evidence>
<evidence type="ECO:0000256" key="4">
    <source>
        <dbReference type="ARBA" id="ARBA00022692"/>
    </source>
</evidence>
<feature type="compositionally biased region" description="Low complexity" evidence="8">
    <location>
        <begin position="70"/>
        <end position="84"/>
    </location>
</feature>
<feature type="transmembrane region" description="Helical" evidence="9">
    <location>
        <begin position="259"/>
        <end position="282"/>
    </location>
</feature>
<dbReference type="InterPro" id="IPR011701">
    <property type="entry name" value="MFS"/>
</dbReference>
<dbReference type="OrthoDB" id="4078873at2759"/>
<feature type="transmembrane region" description="Helical" evidence="9">
    <location>
        <begin position="504"/>
        <end position="525"/>
    </location>
</feature>
<evidence type="ECO:0000256" key="8">
    <source>
        <dbReference type="SAM" id="MobiDB-lite"/>
    </source>
</evidence>
<protein>
    <submittedName>
        <fullName evidence="10">MFS siderochrome iron transporter 1</fullName>
    </submittedName>
</protein>
<feature type="transmembrane region" description="Helical" evidence="9">
    <location>
        <begin position="537"/>
        <end position="565"/>
    </location>
</feature>
<dbReference type="FunFam" id="1.20.1250.20:FF:000284">
    <property type="entry name" value="Siderophore iron transporter mirB"/>
    <property type="match status" value="1"/>
</dbReference>
<feature type="transmembrane region" description="Helical" evidence="9">
    <location>
        <begin position="449"/>
        <end position="472"/>
    </location>
</feature>
<sequence>MASDIKLGQDAPRQHAAFLLQNRLQPGVCSCPLPHKLQPPSSSLQICARTVIHLQHLSFCSMRFLRRSGPPVTEAPVPEATATATEKETKEVGYTTDSRRESDADSEEISKDAQAGVQRMEAVTKVWKRWHLIAAYLLIFLICFVDAMQQGMGTLLTPYVTSSFAMHSLTATTGIMSSLIGGLFKLPLAKVLDIWGRPQGFFIMMCFMMLGLIMMAACQNVQTYAAAQVFYWVGYNGLSYVTGIFVADTSALKNRAFMFAFTSSPYIATVWITGPLATAMLNGPGFRWGFGIFAIVTPVVCMPLWAIFWWNERKAKAQGLIVREKSGRTWMQTLKYYAIEFDLFGILLLAAGLALFLLAFSLYSYQSNEWKSPMIICFIIFGVLLTVAFALYERYLAPVTFIPYGLLVDRTVLGACILAGALFVSFYIWDGYFPSFLQVVNNLTVTQTSYVVNIYSIGSCFWSLIVGVLIRWSGRFKWIAVYFGVPVTILGVACMVAFRQPDVQIGYIVMCQIFIAFGGGALVICEQMAVMAATSHQHVAVVLAIEGMFSSIGGAIGSTVAAAIWTGVFPKKLQAYLPAESAADWATIYGSLTEQLSYPVGSATRDAINRAYGAAQRDMLIAATCIQVISIVSVIVWRDIKVKDFKQVKGLVA</sequence>
<keyword evidence="3" id="KW-0813">Transport</keyword>
<dbReference type="GO" id="GO:0022857">
    <property type="term" value="F:transmembrane transporter activity"/>
    <property type="evidence" value="ECO:0007669"/>
    <property type="project" value="InterPro"/>
</dbReference>
<comment type="subcellular location">
    <subcellularLocation>
        <location evidence="1">Membrane</location>
        <topology evidence="1">Multi-pass membrane protein</topology>
    </subcellularLocation>
</comment>
<keyword evidence="11" id="KW-1185">Reference proteome</keyword>
<dbReference type="Proteomes" id="UP000275385">
    <property type="component" value="Unassembled WGS sequence"/>
</dbReference>
<dbReference type="FunFam" id="1.20.1250.20:FF:000335">
    <property type="entry name" value="Siderochrome iron transporter 2"/>
    <property type="match status" value="1"/>
</dbReference>
<evidence type="ECO:0000313" key="11">
    <source>
        <dbReference type="Proteomes" id="UP000275385"/>
    </source>
</evidence>
<keyword evidence="7" id="KW-0325">Glycoprotein</keyword>
<feature type="compositionally biased region" description="Basic and acidic residues" evidence="8">
    <location>
        <begin position="85"/>
        <end position="111"/>
    </location>
</feature>
<feature type="transmembrane region" description="Helical" evidence="9">
    <location>
        <begin position="372"/>
        <end position="392"/>
    </location>
</feature>
<feature type="transmembrane region" description="Helical" evidence="9">
    <location>
        <begin position="288"/>
        <end position="310"/>
    </location>
</feature>
<accession>A0A420Y5D4</accession>
<feature type="region of interest" description="Disordered" evidence="8">
    <location>
        <begin position="70"/>
        <end position="111"/>
    </location>
</feature>
<evidence type="ECO:0000256" key="7">
    <source>
        <dbReference type="ARBA" id="ARBA00023180"/>
    </source>
</evidence>
<dbReference type="InterPro" id="IPR036259">
    <property type="entry name" value="MFS_trans_sf"/>
</dbReference>
<evidence type="ECO:0000256" key="2">
    <source>
        <dbReference type="ARBA" id="ARBA00008335"/>
    </source>
</evidence>
<dbReference type="Gene3D" id="1.20.1250.20">
    <property type="entry name" value="MFS general substrate transporter like domains"/>
    <property type="match status" value="2"/>
</dbReference>
<dbReference type="PANTHER" id="PTHR23501:SF3">
    <property type="entry name" value="MAJOR FACILITATOR SUPERFAMILY (MFS) PROFILE DOMAIN-CONTAINING PROTEIN"/>
    <property type="match status" value="1"/>
</dbReference>
<dbReference type="AlphaFoldDB" id="A0A420Y5D4"/>
<feature type="transmembrane region" description="Helical" evidence="9">
    <location>
        <begin position="479"/>
        <end position="498"/>
    </location>
</feature>
<keyword evidence="4 9" id="KW-0812">Transmembrane</keyword>
<feature type="transmembrane region" description="Helical" evidence="9">
    <location>
        <begin position="404"/>
        <end position="429"/>
    </location>
</feature>
<dbReference type="PANTHER" id="PTHR23501">
    <property type="entry name" value="MAJOR FACILITATOR SUPERFAMILY"/>
    <property type="match status" value="1"/>
</dbReference>
<gene>
    <name evidence="10" type="primary">MFS2</name>
    <name evidence="10" type="ORF">DL546_002832</name>
</gene>
<comment type="caution">
    <text evidence="10">The sequence shown here is derived from an EMBL/GenBank/DDBJ whole genome shotgun (WGS) entry which is preliminary data.</text>
</comment>
<organism evidence="10 11">
    <name type="scientific">Coniochaeta pulveracea</name>
    <dbReference type="NCBI Taxonomy" id="177199"/>
    <lineage>
        <taxon>Eukaryota</taxon>
        <taxon>Fungi</taxon>
        <taxon>Dikarya</taxon>
        <taxon>Ascomycota</taxon>
        <taxon>Pezizomycotina</taxon>
        <taxon>Sordariomycetes</taxon>
        <taxon>Sordariomycetidae</taxon>
        <taxon>Coniochaetales</taxon>
        <taxon>Coniochaetaceae</taxon>
        <taxon>Coniochaeta</taxon>
    </lineage>
</organism>
<dbReference type="SUPFAM" id="SSF103473">
    <property type="entry name" value="MFS general substrate transporter"/>
    <property type="match status" value="2"/>
</dbReference>
<evidence type="ECO:0000256" key="9">
    <source>
        <dbReference type="SAM" id="Phobius"/>
    </source>
</evidence>
<feature type="transmembrane region" description="Helical" evidence="9">
    <location>
        <begin position="619"/>
        <end position="637"/>
    </location>
</feature>
<evidence type="ECO:0000256" key="3">
    <source>
        <dbReference type="ARBA" id="ARBA00022448"/>
    </source>
</evidence>
<keyword evidence="6 9" id="KW-0472">Membrane</keyword>
<dbReference type="EMBL" id="QVQW01000047">
    <property type="protein sequence ID" value="RKU43086.1"/>
    <property type="molecule type" value="Genomic_DNA"/>
</dbReference>
<keyword evidence="5 9" id="KW-1133">Transmembrane helix</keyword>
<evidence type="ECO:0000313" key="10">
    <source>
        <dbReference type="EMBL" id="RKU43086.1"/>
    </source>
</evidence>
<evidence type="ECO:0000256" key="5">
    <source>
        <dbReference type="ARBA" id="ARBA00022989"/>
    </source>
</evidence>
<feature type="transmembrane region" description="Helical" evidence="9">
    <location>
        <begin position="168"/>
        <end position="188"/>
    </location>
</feature>
<proteinExistence type="inferred from homology"/>
<comment type="similarity">
    <text evidence="2">Belongs to the major facilitator superfamily.</text>
</comment>
<name>A0A420Y5D4_9PEZI</name>